<sequence length="88" mass="10171">MFLRSTMKTTHRNLSEAGIINPLQSTISNSFNKKLKSPRGFIPEGGLEIVYVGKRVIFVKKHREAWQKFLYIIKEFTGNSIFYCKISS</sequence>
<evidence type="ECO:0000313" key="2">
    <source>
        <dbReference type="Proteomes" id="UP000615446"/>
    </source>
</evidence>
<proteinExistence type="predicted"/>
<organism evidence="1 2">
    <name type="scientific">Rhizophagus clarus</name>
    <dbReference type="NCBI Taxonomy" id="94130"/>
    <lineage>
        <taxon>Eukaryota</taxon>
        <taxon>Fungi</taxon>
        <taxon>Fungi incertae sedis</taxon>
        <taxon>Mucoromycota</taxon>
        <taxon>Glomeromycotina</taxon>
        <taxon>Glomeromycetes</taxon>
        <taxon>Glomerales</taxon>
        <taxon>Glomeraceae</taxon>
        <taxon>Rhizophagus</taxon>
    </lineage>
</organism>
<protein>
    <submittedName>
        <fullName evidence="1">Uncharacterized protein</fullName>
    </submittedName>
</protein>
<dbReference type="Proteomes" id="UP000615446">
    <property type="component" value="Unassembled WGS sequence"/>
</dbReference>
<accession>A0A8H3QE66</accession>
<reference evidence="1" key="1">
    <citation type="submission" date="2019-10" db="EMBL/GenBank/DDBJ databases">
        <title>Conservation and host-specific expression of non-tandemly repeated heterogenous ribosome RNA gene in arbuscular mycorrhizal fungi.</title>
        <authorList>
            <person name="Maeda T."/>
            <person name="Kobayashi Y."/>
            <person name="Nakagawa T."/>
            <person name="Ezawa T."/>
            <person name="Yamaguchi K."/>
            <person name="Bino T."/>
            <person name="Nishimoto Y."/>
            <person name="Shigenobu S."/>
            <person name="Kawaguchi M."/>
        </authorList>
    </citation>
    <scope>NUCLEOTIDE SEQUENCE</scope>
    <source>
        <strain evidence="1">HR1</strain>
    </source>
</reference>
<evidence type="ECO:0000313" key="1">
    <source>
        <dbReference type="EMBL" id="GES76443.1"/>
    </source>
</evidence>
<name>A0A8H3QE66_9GLOM</name>
<comment type="caution">
    <text evidence="1">The sequence shown here is derived from an EMBL/GenBank/DDBJ whole genome shotgun (WGS) entry which is preliminary data.</text>
</comment>
<gene>
    <name evidence="1" type="ORF">RCL2_000384800</name>
</gene>
<dbReference type="AlphaFoldDB" id="A0A8H3QE66"/>
<dbReference type="EMBL" id="BLAL01000020">
    <property type="protein sequence ID" value="GES76443.1"/>
    <property type="molecule type" value="Genomic_DNA"/>
</dbReference>